<organism evidence="1 2">
    <name type="scientific">Vibrio natriegens NBRC 15636 = ATCC 14048 = DSM 759</name>
    <dbReference type="NCBI Taxonomy" id="1219067"/>
    <lineage>
        <taxon>Bacteria</taxon>
        <taxon>Pseudomonadati</taxon>
        <taxon>Pseudomonadota</taxon>
        <taxon>Gammaproteobacteria</taxon>
        <taxon>Vibrionales</taxon>
        <taxon>Vibrionaceae</taxon>
        <taxon>Vibrio</taxon>
    </lineage>
</organism>
<dbReference type="RefSeq" id="WP_024372904.1">
    <property type="nucleotide sequence ID" value="NZ_ATFJ01000037.1"/>
</dbReference>
<reference evidence="1 2" key="1">
    <citation type="submission" date="2016-07" db="EMBL/GenBank/DDBJ databases">
        <title>Developing Vibrio natriegens as a novel, fast-growing host for biotechnology.</title>
        <authorList>
            <person name="Weinstock M.T."/>
            <person name="Hesek E.D."/>
            <person name="Wilson C.M."/>
            <person name="Gibson D.G."/>
        </authorList>
    </citation>
    <scope>NUCLEOTIDE SEQUENCE [LARGE SCALE GENOMIC DNA]</scope>
    <source>
        <strain evidence="1 2">ATCC 14048</strain>
    </source>
</reference>
<gene>
    <name evidence="1" type="ORF">BA890_08880</name>
</gene>
<evidence type="ECO:0000313" key="1">
    <source>
        <dbReference type="EMBL" id="ANQ12877.1"/>
    </source>
</evidence>
<name>A0AAN1CVR6_VIBNA</name>
<dbReference type="AlphaFoldDB" id="A0AAN1CVR6"/>
<dbReference type="GeneID" id="70912021"/>
<protein>
    <submittedName>
        <fullName evidence="1">Uncharacterized protein</fullName>
    </submittedName>
</protein>
<keyword evidence="2" id="KW-1185">Reference proteome</keyword>
<sequence length="124" mass="14106">MYKTIQRLVGHRIYRIGPDGPCGYNSTEDKVSVLMANGDWKTIPFGGFMEVGNVVGVRRLKVMDVSALCSDDDGHKVVYTIPRYHYLVGTYLNGKCFILLYDGEVKHYLDKNAEQETKNNVVWL</sequence>
<dbReference type="EMBL" id="CP016345">
    <property type="protein sequence ID" value="ANQ12877.1"/>
    <property type="molecule type" value="Genomic_DNA"/>
</dbReference>
<dbReference type="KEGG" id="vna:PN96_04410"/>
<evidence type="ECO:0000313" key="2">
    <source>
        <dbReference type="Proteomes" id="UP000092741"/>
    </source>
</evidence>
<accession>A0AAN1CVR6</accession>
<proteinExistence type="predicted"/>
<dbReference type="Proteomes" id="UP000092741">
    <property type="component" value="Chromosome 1"/>
</dbReference>